<dbReference type="PANTHER" id="PTHR20883:SF48">
    <property type="entry name" value="ECTOINE DIOXYGENASE"/>
    <property type="match status" value="1"/>
</dbReference>
<dbReference type="EMBL" id="NTKD01000012">
    <property type="protein sequence ID" value="PDH40421.1"/>
    <property type="molecule type" value="Genomic_DNA"/>
</dbReference>
<reference evidence="2 3" key="1">
    <citation type="submission" date="2017-08" db="EMBL/GenBank/DDBJ databases">
        <title>Fine stratification of microbial communities through a metagenomic profile of the photic zone.</title>
        <authorList>
            <person name="Haro-Moreno J.M."/>
            <person name="Lopez-Perez M."/>
            <person name="De La Torre J."/>
            <person name="Picazo A."/>
            <person name="Camacho A."/>
            <person name="Rodriguez-Valera F."/>
        </authorList>
    </citation>
    <scope>NUCLEOTIDE SEQUENCE [LARGE SCALE GENOMIC DNA]</scope>
    <source>
        <strain evidence="2">MED-G24</strain>
    </source>
</reference>
<dbReference type="GO" id="GO:0016706">
    <property type="term" value="F:2-oxoglutarate-dependent dioxygenase activity"/>
    <property type="evidence" value="ECO:0007669"/>
    <property type="project" value="UniProtKB-ARBA"/>
</dbReference>
<evidence type="ECO:0000313" key="3">
    <source>
        <dbReference type="Proteomes" id="UP000219327"/>
    </source>
</evidence>
<dbReference type="SUPFAM" id="SSF51197">
    <property type="entry name" value="Clavaminate synthase-like"/>
    <property type="match status" value="1"/>
</dbReference>
<dbReference type="Pfam" id="PF05721">
    <property type="entry name" value="PhyH"/>
    <property type="match status" value="1"/>
</dbReference>
<evidence type="ECO:0000256" key="1">
    <source>
        <dbReference type="ARBA" id="ARBA00001954"/>
    </source>
</evidence>
<gene>
    <name evidence="2" type="ORF">CNE99_03730</name>
</gene>
<dbReference type="PANTHER" id="PTHR20883">
    <property type="entry name" value="PHYTANOYL-COA DIOXYGENASE DOMAIN CONTAINING 1"/>
    <property type="match status" value="1"/>
</dbReference>
<organism evidence="2 3">
    <name type="scientific">OM182 bacterium MED-G24</name>
    <dbReference type="NCBI Taxonomy" id="1986255"/>
    <lineage>
        <taxon>Bacteria</taxon>
        <taxon>Pseudomonadati</taxon>
        <taxon>Pseudomonadota</taxon>
        <taxon>Gammaproteobacteria</taxon>
        <taxon>OMG group</taxon>
        <taxon>OM182 clade</taxon>
    </lineage>
</organism>
<protein>
    <recommendedName>
        <fullName evidence="4">Phytanoyl-CoA dioxygenase</fullName>
    </recommendedName>
</protein>
<accession>A0A2A5WVH1</accession>
<evidence type="ECO:0000313" key="2">
    <source>
        <dbReference type="EMBL" id="PDH40421.1"/>
    </source>
</evidence>
<dbReference type="Gene3D" id="2.60.120.620">
    <property type="entry name" value="q2cbj1_9rhob like domain"/>
    <property type="match status" value="1"/>
</dbReference>
<comment type="cofactor">
    <cofactor evidence="1">
        <name>Fe(2+)</name>
        <dbReference type="ChEBI" id="CHEBI:29033"/>
    </cofactor>
</comment>
<name>A0A2A5WVH1_9GAMM</name>
<comment type="caution">
    <text evidence="2">The sequence shown here is derived from an EMBL/GenBank/DDBJ whole genome shotgun (WGS) entry which is preliminary data.</text>
</comment>
<dbReference type="Proteomes" id="UP000219327">
    <property type="component" value="Unassembled WGS sequence"/>
</dbReference>
<dbReference type="AlphaFoldDB" id="A0A2A5WVH1"/>
<sequence>MYTLPHHVEFLSDEWLDQSRSFLTEGFRQASHVGAFSLSERFSDAPPHLSFENNDATWRVNWDGQTISVERGFDPKADVVVIGDYQATLMLAQTVGAGDPTLMAKAVREMRSWFGDNAFNMQGGPLDASATAIFASHHDHMARRTVENPDLAHRAQRQGVTQQLKDLEENGFAVIENAISPEFADEVREATIRTLGTHQGDSMQWMLYHGNAFEKLVMNPQFMSMIDSTLGRGAVIASISSIKRGPGKGLIKLHTDYSQVPEPYPDFSMTGVGVWALEDWTVASGPTWLVPGSHKMRRGPRPDDKIEGVPIEMPKGSVVYFQHGVWHWQGDRTEPGERVTIHSHFNRGILRSLEPKKVDIQMLNRNPPRLGEALGEDDWFDRLTADGRDYMRMTHMMNLNRFTNEQKATVLAG</sequence>
<proteinExistence type="predicted"/>
<evidence type="ECO:0008006" key="4">
    <source>
        <dbReference type="Google" id="ProtNLM"/>
    </source>
</evidence>
<dbReference type="InterPro" id="IPR008775">
    <property type="entry name" value="Phytyl_CoA_dOase-like"/>
</dbReference>
<dbReference type="GO" id="GO:0005506">
    <property type="term" value="F:iron ion binding"/>
    <property type="evidence" value="ECO:0007669"/>
    <property type="project" value="UniProtKB-ARBA"/>
</dbReference>